<evidence type="ECO:0000256" key="1">
    <source>
        <dbReference type="SAM" id="MobiDB-lite"/>
    </source>
</evidence>
<keyword evidence="3" id="KW-1185">Reference proteome</keyword>
<reference evidence="2 3" key="1">
    <citation type="submission" date="2012-02" db="EMBL/GenBank/DDBJ databases">
        <title>Improved High-Quality Draft sequence of Microvirga sp. WSM3557.</title>
        <authorList>
            <consortium name="US DOE Joint Genome Institute"/>
            <person name="Lucas S."/>
            <person name="Han J."/>
            <person name="Lapidus A."/>
            <person name="Cheng J.-F."/>
            <person name="Goodwin L."/>
            <person name="Pitluck S."/>
            <person name="Peters L."/>
            <person name="Zhang X."/>
            <person name="Detter J.C."/>
            <person name="Han C."/>
            <person name="Tapia R."/>
            <person name="Land M."/>
            <person name="Hauser L."/>
            <person name="Kyrpides N."/>
            <person name="Ivanova N."/>
            <person name="Pagani I."/>
            <person name="Brau L."/>
            <person name="Yates R."/>
            <person name="O'Hara G."/>
            <person name="Rui T."/>
            <person name="Howieson J."/>
            <person name="Reeve W."/>
            <person name="Woyke T."/>
        </authorList>
    </citation>
    <scope>NUCLEOTIDE SEQUENCE [LARGE SCALE GENOMIC DNA]</scope>
    <source>
        <strain evidence="2 3">WSM3557</strain>
    </source>
</reference>
<dbReference type="EMBL" id="JH660633">
    <property type="protein sequence ID" value="EIM31051.1"/>
    <property type="molecule type" value="Genomic_DNA"/>
</dbReference>
<gene>
    <name evidence="2" type="ORF">MicloDRAFT_00000380</name>
</gene>
<evidence type="ECO:0000313" key="2">
    <source>
        <dbReference type="EMBL" id="EIM31051.1"/>
    </source>
</evidence>
<proteinExistence type="predicted"/>
<dbReference type="HOGENOM" id="CLU_2899187_0_0_5"/>
<evidence type="ECO:0000313" key="3">
    <source>
        <dbReference type="Proteomes" id="UP000003947"/>
    </source>
</evidence>
<feature type="region of interest" description="Disordered" evidence="1">
    <location>
        <begin position="43"/>
        <end position="62"/>
    </location>
</feature>
<dbReference type="Gene3D" id="1.10.10.60">
    <property type="entry name" value="Homeodomain-like"/>
    <property type="match status" value="1"/>
</dbReference>
<name>I4Z4A9_9HYPH</name>
<dbReference type="Proteomes" id="UP000003947">
    <property type="component" value="Unassembled WGS sequence"/>
</dbReference>
<sequence length="62" mass="6931" precursor="true">MPAKRRLTMRAIRHILRLHASGESDRSIGRSVGAARSTVQDTLKGVIAESSRNPTLSRFEER</sequence>
<accession>I4Z4A9</accession>
<protein>
    <recommendedName>
        <fullName evidence="4">Homeodomain-like domain-containing protein</fullName>
    </recommendedName>
</protein>
<dbReference type="AlphaFoldDB" id="I4Z4A9"/>
<organism evidence="2 3">
    <name type="scientific">Microvirga lotononidis</name>
    <dbReference type="NCBI Taxonomy" id="864069"/>
    <lineage>
        <taxon>Bacteria</taxon>
        <taxon>Pseudomonadati</taxon>
        <taxon>Pseudomonadota</taxon>
        <taxon>Alphaproteobacteria</taxon>
        <taxon>Hyphomicrobiales</taxon>
        <taxon>Methylobacteriaceae</taxon>
        <taxon>Microvirga</taxon>
    </lineage>
</organism>
<dbReference type="PATRIC" id="fig|864069.3.peg.42"/>
<evidence type="ECO:0008006" key="4">
    <source>
        <dbReference type="Google" id="ProtNLM"/>
    </source>
</evidence>